<dbReference type="Gene3D" id="1.20.1260.120">
    <property type="entry name" value="Protein of unknown function DUF2935"/>
    <property type="match status" value="1"/>
</dbReference>
<gene>
    <name evidence="1" type="ORF">HLPCO_001710</name>
</gene>
<organism evidence="1 2">
    <name type="scientific">Haloplasma contractile SSD-17B</name>
    <dbReference type="NCBI Taxonomy" id="1033810"/>
    <lineage>
        <taxon>Bacteria</taxon>
        <taxon>Bacillati</taxon>
        <taxon>Mycoplasmatota</taxon>
        <taxon>Mollicutes</taxon>
        <taxon>Haloplasmatales</taxon>
        <taxon>Haloplasmataceae</taxon>
        <taxon>Haloplasma</taxon>
    </lineage>
</organism>
<dbReference type="Proteomes" id="UP000005707">
    <property type="component" value="Unassembled WGS sequence"/>
</dbReference>
<reference evidence="1 2" key="2">
    <citation type="journal article" date="2013" name="PLoS ONE">
        <title>INDIGO - INtegrated Data Warehouse of MIcrobial GenOmes with Examples from the Red Sea Extremophiles.</title>
        <authorList>
            <person name="Alam I."/>
            <person name="Antunes A."/>
            <person name="Kamau A.A."/>
            <person name="Ba Alawi W."/>
            <person name="Kalkatawi M."/>
            <person name="Stingl U."/>
            <person name="Bajic V.B."/>
        </authorList>
    </citation>
    <scope>NUCLEOTIDE SEQUENCE [LARGE SCALE GENOMIC DNA]</scope>
    <source>
        <strain evidence="1 2">SSD-17B</strain>
    </source>
</reference>
<dbReference type="EMBL" id="AFNU02000005">
    <property type="protein sequence ID" value="ERJ12183.1"/>
    <property type="molecule type" value="Genomic_DNA"/>
</dbReference>
<evidence type="ECO:0000313" key="1">
    <source>
        <dbReference type="EMBL" id="ERJ12183.1"/>
    </source>
</evidence>
<evidence type="ECO:0008006" key="3">
    <source>
        <dbReference type="Google" id="ProtNLM"/>
    </source>
</evidence>
<dbReference type="RefSeq" id="WP_008825184.1">
    <property type="nucleotide sequence ID" value="NZ_AFNU02000005.1"/>
</dbReference>
<dbReference type="eggNOG" id="ENOG502Z7YK">
    <property type="taxonomic scope" value="Bacteria"/>
</dbReference>
<protein>
    <recommendedName>
        <fullName evidence="3">DUF2935 domain-containing protein</fullName>
    </recommendedName>
</protein>
<dbReference type="AlphaFoldDB" id="F7Q209"/>
<evidence type="ECO:0000313" key="2">
    <source>
        <dbReference type="Proteomes" id="UP000005707"/>
    </source>
</evidence>
<dbReference type="InterPro" id="IPR021328">
    <property type="entry name" value="CotB-like"/>
</dbReference>
<dbReference type="InParanoid" id="F7Q209"/>
<dbReference type="OrthoDB" id="1633927at2"/>
<accession>F7Q209</accession>
<dbReference type="Pfam" id="PF11155">
    <property type="entry name" value="DUF2935"/>
    <property type="match status" value="2"/>
</dbReference>
<name>F7Q209_9MOLU</name>
<dbReference type="SUPFAM" id="SSF158430">
    <property type="entry name" value="Bacillus cereus metalloprotein-like"/>
    <property type="match status" value="2"/>
</dbReference>
<keyword evidence="2" id="KW-1185">Reference proteome</keyword>
<dbReference type="STRING" id="1033810.HLPCO_001710"/>
<sequence length="256" mass="29773">MYDLDIIKEIRFWTEIMRDHAEFQYTNLSPNETDVIKSAAYYMDLFKELHSEVGESNGQLSVEQVEGLISKNKIALMRFIEFKKTLMARLMKCEIKLGMPPSFVNHMINEAMEFYLVLCLADGTVSYDHTLENLRLHKIWLPDASGHASFIASDLDAVETSYIKEADEFVKKFDGLFKKAFEMYKMFERIGLNNGALRHFNSQVEHTLDDFICYLEKIEKLRKGCNVYGTGSLTPLAPGHMIREEQYYLYRVKALK</sequence>
<proteinExistence type="predicted"/>
<comment type="caution">
    <text evidence="1">The sequence shown here is derived from an EMBL/GenBank/DDBJ whole genome shotgun (WGS) entry which is preliminary data.</text>
</comment>
<reference evidence="1 2" key="1">
    <citation type="journal article" date="2011" name="J. Bacteriol.">
        <title>Genome sequence of Haloplasma contractile, an unusual contractile bacterium from a deep-sea anoxic brine lake.</title>
        <authorList>
            <person name="Antunes A."/>
            <person name="Alam I."/>
            <person name="El Dorry H."/>
            <person name="Siam R."/>
            <person name="Robertson A."/>
            <person name="Bajic V.B."/>
            <person name="Stingl U."/>
        </authorList>
    </citation>
    <scope>NUCLEOTIDE SEQUENCE [LARGE SCALE GENOMIC DNA]</scope>
    <source>
        <strain evidence="1 2">SSD-17B</strain>
    </source>
</reference>